<dbReference type="EMBL" id="JACAZH010000014">
    <property type="protein sequence ID" value="KAF7351014.1"/>
    <property type="molecule type" value="Genomic_DNA"/>
</dbReference>
<dbReference type="InterPro" id="IPR003439">
    <property type="entry name" value="ABC_transporter-like_ATP-bd"/>
</dbReference>
<evidence type="ECO:0000259" key="1">
    <source>
        <dbReference type="Pfam" id="PF00005"/>
    </source>
</evidence>
<comment type="caution">
    <text evidence="2">The sequence shown here is derived from an EMBL/GenBank/DDBJ whole genome shotgun (WGS) entry which is preliminary data.</text>
</comment>
<dbReference type="GO" id="GO:0042626">
    <property type="term" value="F:ATPase-coupled transmembrane transporter activity"/>
    <property type="evidence" value="ECO:0007669"/>
    <property type="project" value="TreeGrafter"/>
</dbReference>
<keyword evidence="3" id="KW-1185">Reference proteome</keyword>
<dbReference type="InterPro" id="IPR039421">
    <property type="entry name" value="Type_1_exporter"/>
</dbReference>
<dbReference type="AlphaFoldDB" id="A0A8H6Y244"/>
<evidence type="ECO:0000313" key="3">
    <source>
        <dbReference type="Proteomes" id="UP000623467"/>
    </source>
</evidence>
<keyword evidence="2" id="KW-0067">ATP-binding</keyword>
<dbReference type="Pfam" id="PF00005">
    <property type="entry name" value="ABC_tran"/>
    <property type="match status" value="1"/>
</dbReference>
<name>A0A8H6Y244_9AGAR</name>
<proteinExistence type="predicted"/>
<dbReference type="GO" id="GO:0005524">
    <property type="term" value="F:ATP binding"/>
    <property type="evidence" value="ECO:0007669"/>
    <property type="project" value="UniProtKB-KW"/>
</dbReference>
<dbReference type="GO" id="GO:0016020">
    <property type="term" value="C:membrane"/>
    <property type="evidence" value="ECO:0007669"/>
    <property type="project" value="TreeGrafter"/>
</dbReference>
<feature type="domain" description="ABC transporter" evidence="1">
    <location>
        <begin position="49"/>
        <end position="147"/>
    </location>
</feature>
<dbReference type="InterPro" id="IPR027417">
    <property type="entry name" value="P-loop_NTPase"/>
</dbReference>
<dbReference type="Proteomes" id="UP000623467">
    <property type="component" value="Unassembled WGS sequence"/>
</dbReference>
<dbReference type="GO" id="GO:0016887">
    <property type="term" value="F:ATP hydrolysis activity"/>
    <property type="evidence" value="ECO:0007669"/>
    <property type="project" value="InterPro"/>
</dbReference>
<dbReference type="PANTHER" id="PTHR24221:SF503">
    <property type="entry name" value="MITOCHONDRIAL POTASSIUM CHANNEL ATP-BINDING SUBUNIT"/>
    <property type="match status" value="1"/>
</dbReference>
<gene>
    <name evidence="2" type="ORF">MSAN_01663700</name>
</gene>
<dbReference type="PANTHER" id="PTHR24221">
    <property type="entry name" value="ATP-BINDING CASSETTE SUB-FAMILY B"/>
    <property type="match status" value="1"/>
</dbReference>
<reference evidence="2" key="1">
    <citation type="submission" date="2020-05" db="EMBL/GenBank/DDBJ databases">
        <title>Mycena genomes resolve the evolution of fungal bioluminescence.</title>
        <authorList>
            <person name="Tsai I.J."/>
        </authorList>
    </citation>
    <scope>NUCLEOTIDE SEQUENCE</scope>
    <source>
        <strain evidence="2">160909Yilan</strain>
    </source>
</reference>
<dbReference type="Gene3D" id="3.40.50.300">
    <property type="entry name" value="P-loop containing nucleotide triphosphate hydrolases"/>
    <property type="match status" value="1"/>
</dbReference>
<dbReference type="OrthoDB" id="6500128at2759"/>
<protein>
    <submittedName>
        <fullName evidence="2">ATP-binding cassette transporter</fullName>
    </submittedName>
</protein>
<keyword evidence="2" id="KW-0547">Nucleotide-binding</keyword>
<dbReference type="SUPFAM" id="SSF52540">
    <property type="entry name" value="P-loop containing nucleoside triphosphate hydrolases"/>
    <property type="match status" value="1"/>
</dbReference>
<evidence type="ECO:0000313" key="2">
    <source>
        <dbReference type="EMBL" id="KAF7351014.1"/>
    </source>
</evidence>
<accession>A0A8H6Y244</accession>
<sequence length="158" mass="17096">MNASVTVDLSSWGRRKRDDLKDWYSSGKALIIAMDASSPSRSDRGLSILKGFNLEVAVGESVAIVGQSGGGKSSVHSLLLRYYDPIEGKITFDGQDIREFSIESWRSVIGIVPQDPVLFTGTIASNIAFGNPGATREQIEQAARDANCEFVWGDAARV</sequence>
<organism evidence="2 3">
    <name type="scientific">Mycena sanguinolenta</name>
    <dbReference type="NCBI Taxonomy" id="230812"/>
    <lineage>
        <taxon>Eukaryota</taxon>
        <taxon>Fungi</taxon>
        <taxon>Dikarya</taxon>
        <taxon>Basidiomycota</taxon>
        <taxon>Agaricomycotina</taxon>
        <taxon>Agaricomycetes</taxon>
        <taxon>Agaricomycetidae</taxon>
        <taxon>Agaricales</taxon>
        <taxon>Marasmiineae</taxon>
        <taxon>Mycenaceae</taxon>
        <taxon>Mycena</taxon>
    </lineage>
</organism>